<evidence type="ECO:0000256" key="1">
    <source>
        <dbReference type="SAM" id="MobiDB-lite"/>
    </source>
</evidence>
<keyword evidence="5" id="KW-1185">Reference proteome</keyword>
<evidence type="ECO:0000313" key="5">
    <source>
        <dbReference type="Proteomes" id="UP000800036"/>
    </source>
</evidence>
<dbReference type="Pfam" id="PF24320">
    <property type="entry name" value="DUF7492"/>
    <property type="match status" value="1"/>
</dbReference>
<dbReference type="AlphaFoldDB" id="A0A6A5VQR4"/>
<sequence>MRNALIAAAAALACAPFSAAHTYIQQLRNVDDNGNYVGDWGYPRGYCAKGDTSCDPNDMNNWLLPDPKTEPGLFISDKSILCKATQRRPQQLDADKYPRLKAIPGKHIVLRYSENGHVSQKGPGLVTPDITNKWKPDKGGTVFVYGTTDPKEDEKLVNVLQWTADGKGGDGRGVLLGLNDFDDGRCYEASPVPIVKERAAKSPSYAMGQTGQGSGMFSIPCESNIQLPKDAPVGKPYTIYWVWQWNTYPEVKQPDAPQGKDQYYTTCMDVDVVDTIASDVNATAKFPMPQQDDISVAVKDFKARTADYTDAIKGEVGPYFSSNNIGPTAPGAPASTSVASAPPSGVASPAPSTVASAPAGLLPTDVPPMSTRPGRPQPSQVPSSGNSGNESGGNGSSGNRTSGDVVTVTDIVYITVKGPSVTPTTLATAVVPSSDNAPATSAAPSSRNAPAPTGVPRLTSRPGRPQPQITARAFSPRGRYYRA</sequence>
<name>A0A6A5VQR4_9PLEO</name>
<evidence type="ECO:0000256" key="2">
    <source>
        <dbReference type="SAM" id="SignalP"/>
    </source>
</evidence>
<evidence type="ECO:0000259" key="3">
    <source>
        <dbReference type="Pfam" id="PF24320"/>
    </source>
</evidence>
<reference evidence="4" key="1">
    <citation type="journal article" date="2020" name="Stud. Mycol.">
        <title>101 Dothideomycetes genomes: a test case for predicting lifestyles and emergence of pathogens.</title>
        <authorList>
            <person name="Haridas S."/>
            <person name="Albert R."/>
            <person name="Binder M."/>
            <person name="Bloem J."/>
            <person name="Labutti K."/>
            <person name="Salamov A."/>
            <person name="Andreopoulos B."/>
            <person name="Baker S."/>
            <person name="Barry K."/>
            <person name="Bills G."/>
            <person name="Bluhm B."/>
            <person name="Cannon C."/>
            <person name="Castanera R."/>
            <person name="Culley D."/>
            <person name="Daum C."/>
            <person name="Ezra D."/>
            <person name="Gonzalez J."/>
            <person name="Henrissat B."/>
            <person name="Kuo A."/>
            <person name="Liang C."/>
            <person name="Lipzen A."/>
            <person name="Lutzoni F."/>
            <person name="Magnuson J."/>
            <person name="Mondo S."/>
            <person name="Nolan M."/>
            <person name="Ohm R."/>
            <person name="Pangilinan J."/>
            <person name="Park H.-J."/>
            <person name="Ramirez L."/>
            <person name="Alfaro M."/>
            <person name="Sun H."/>
            <person name="Tritt A."/>
            <person name="Yoshinaga Y."/>
            <person name="Zwiers L.-H."/>
            <person name="Turgeon B."/>
            <person name="Goodwin S."/>
            <person name="Spatafora J."/>
            <person name="Crous P."/>
            <person name="Grigoriev I."/>
        </authorList>
    </citation>
    <scope>NUCLEOTIDE SEQUENCE</scope>
    <source>
        <strain evidence="4">CBS 107.79</strain>
    </source>
</reference>
<accession>A0A6A5VQR4</accession>
<feature type="domain" description="DUF7492" evidence="3">
    <location>
        <begin position="19"/>
        <end position="295"/>
    </location>
</feature>
<feature type="chain" id="PRO_5025368715" description="DUF7492 domain-containing protein" evidence="2">
    <location>
        <begin position="21"/>
        <end position="483"/>
    </location>
</feature>
<gene>
    <name evidence="4" type="ORF">BU23DRAFT_524544</name>
</gene>
<organism evidence="4 5">
    <name type="scientific">Bimuria novae-zelandiae CBS 107.79</name>
    <dbReference type="NCBI Taxonomy" id="1447943"/>
    <lineage>
        <taxon>Eukaryota</taxon>
        <taxon>Fungi</taxon>
        <taxon>Dikarya</taxon>
        <taxon>Ascomycota</taxon>
        <taxon>Pezizomycotina</taxon>
        <taxon>Dothideomycetes</taxon>
        <taxon>Pleosporomycetidae</taxon>
        <taxon>Pleosporales</taxon>
        <taxon>Massarineae</taxon>
        <taxon>Didymosphaeriaceae</taxon>
        <taxon>Bimuria</taxon>
    </lineage>
</organism>
<evidence type="ECO:0000313" key="4">
    <source>
        <dbReference type="EMBL" id="KAF1978909.1"/>
    </source>
</evidence>
<proteinExistence type="predicted"/>
<feature type="region of interest" description="Disordered" evidence="1">
    <location>
        <begin position="331"/>
        <end position="403"/>
    </location>
</feature>
<feature type="compositionally biased region" description="Low complexity" evidence="1">
    <location>
        <begin position="331"/>
        <end position="359"/>
    </location>
</feature>
<keyword evidence="2" id="KW-0732">Signal</keyword>
<dbReference type="InterPro" id="IPR055915">
    <property type="entry name" value="DUF7492"/>
</dbReference>
<dbReference type="EMBL" id="ML976659">
    <property type="protein sequence ID" value="KAF1978909.1"/>
    <property type="molecule type" value="Genomic_DNA"/>
</dbReference>
<feature type="region of interest" description="Disordered" evidence="1">
    <location>
        <begin position="431"/>
        <end position="483"/>
    </location>
</feature>
<dbReference type="Proteomes" id="UP000800036">
    <property type="component" value="Unassembled WGS sequence"/>
</dbReference>
<feature type="signal peptide" evidence="2">
    <location>
        <begin position="1"/>
        <end position="20"/>
    </location>
</feature>
<feature type="compositionally biased region" description="Low complexity" evidence="1">
    <location>
        <begin position="431"/>
        <end position="452"/>
    </location>
</feature>
<dbReference type="OrthoDB" id="64281at2759"/>
<protein>
    <recommendedName>
        <fullName evidence="3">DUF7492 domain-containing protein</fullName>
    </recommendedName>
</protein>